<reference evidence="1" key="2">
    <citation type="submission" date="2015-07" db="EMBL/GenBank/DDBJ databases">
        <title>Plasmids, circular viruses and viroids from rat gut.</title>
        <authorList>
            <person name="Jorgensen T.J."/>
            <person name="Hansen M.A."/>
            <person name="Xu Z."/>
            <person name="Tabak M.A."/>
            <person name="Sorensen S.J."/>
            <person name="Hansen L.H."/>
        </authorList>
    </citation>
    <scope>NUCLEOTIDE SEQUENCE</scope>
    <source>
        <plasmid evidence="1">pRGFK1654</plasmid>
    </source>
</reference>
<dbReference type="AlphaFoldDB" id="A0A0H5Q6B6"/>
<protein>
    <submittedName>
        <fullName evidence="1">Uncharacterized protein</fullName>
    </submittedName>
</protein>
<evidence type="ECO:0000313" key="1">
    <source>
        <dbReference type="EMBL" id="CRY97581.1"/>
    </source>
</evidence>
<sequence>MVTSTRYGRLDYCRPADRWRLIDLDGNEWPIQAGQRITLGSLQGVPIYAVLLREGAAWAWAVTDTPTIPTEGGLVSMAVTAQADGAA</sequence>
<reference evidence="1" key="1">
    <citation type="submission" date="2015-06" db="EMBL/GenBank/DDBJ databases">
        <authorList>
            <person name="Joergensen T."/>
        </authorList>
    </citation>
    <scope>NUCLEOTIDE SEQUENCE</scope>
    <source>
        <plasmid evidence="1">pRGFK1654</plasmid>
    </source>
</reference>
<name>A0A0H5Q6B6_9ZZZZ</name>
<dbReference type="EMBL" id="LN854159">
    <property type="protein sequence ID" value="CRY97581.1"/>
    <property type="molecule type" value="Genomic_DNA"/>
</dbReference>
<organism evidence="1">
    <name type="scientific">uncultured prokaryote</name>
    <dbReference type="NCBI Taxonomy" id="198431"/>
    <lineage>
        <taxon>unclassified sequences</taxon>
        <taxon>environmental samples</taxon>
    </lineage>
</organism>
<keyword evidence="1" id="KW-0614">Plasmid</keyword>
<proteinExistence type="predicted"/>
<geneLocation type="plasmid" evidence="1">
    <name>pRGFK1654</name>
</geneLocation>
<accession>A0A0H5Q6B6</accession>